<organism evidence="1">
    <name type="scientific">Arundo donax</name>
    <name type="common">Giant reed</name>
    <name type="synonym">Donax arundinaceus</name>
    <dbReference type="NCBI Taxonomy" id="35708"/>
    <lineage>
        <taxon>Eukaryota</taxon>
        <taxon>Viridiplantae</taxon>
        <taxon>Streptophyta</taxon>
        <taxon>Embryophyta</taxon>
        <taxon>Tracheophyta</taxon>
        <taxon>Spermatophyta</taxon>
        <taxon>Magnoliopsida</taxon>
        <taxon>Liliopsida</taxon>
        <taxon>Poales</taxon>
        <taxon>Poaceae</taxon>
        <taxon>PACMAD clade</taxon>
        <taxon>Arundinoideae</taxon>
        <taxon>Arundineae</taxon>
        <taxon>Arundo</taxon>
    </lineage>
</organism>
<proteinExistence type="predicted"/>
<name>A0A0A8ZX58_ARUDO</name>
<sequence length="36" mass="4014">MIPVVYRSQAPSSHGVKALHWRGLNRVCKCLSPNAH</sequence>
<accession>A0A0A8ZX58</accession>
<evidence type="ECO:0000313" key="1">
    <source>
        <dbReference type="EMBL" id="JAD43949.1"/>
    </source>
</evidence>
<reference evidence="1" key="1">
    <citation type="submission" date="2014-09" db="EMBL/GenBank/DDBJ databases">
        <authorList>
            <person name="Magalhaes I.L.F."/>
            <person name="Oliveira U."/>
            <person name="Santos F.R."/>
            <person name="Vidigal T.H.D.A."/>
            <person name="Brescovit A.D."/>
            <person name="Santos A.J."/>
        </authorList>
    </citation>
    <scope>NUCLEOTIDE SEQUENCE</scope>
    <source>
        <tissue evidence="1">Shoot tissue taken approximately 20 cm above the soil surface</tissue>
    </source>
</reference>
<dbReference type="EMBL" id="GBRH01253946">
    <property type="protein sequence ID" value="JAD43949.1"/>
    <property type="molecule type" value="Transcribed_RNA"/>
</dbReference>
<dbReference type="AlphaFoldDB" id="A0A0A8ZX58"/>
<reference evidence="1" key="2">
    <citation type="journal article" date="2015" name="Data Brief">
        <title>Shoot transcriptome of the giant reed, Arundo donax.</title>
        <authorList>
            <person name="Barrero R.A."/>
            <person name="Guerrero F.D."/>
            <person name="Moolhuijzen P."/>
            <person name="Goolsby J.A."/>
            <person name="Tidwell J."/>
            <person name="Bellgard S.E."/>
            <person name="Bellgard M.I."/>
        </authorList>
    </citation>
    <scope>NUCLEOTIDE SEQUENCE</scope>
    <source>
        <tissue evidence="1">Shoot tissue taken approximately 20 cm above the soil surface</tissue>
    </source>
</reference>
<protein>
    <submittedName>
        <fullName evidence="1">Uncharacterized protein</fullName>
    </submittedName>
</protein>